<dbReference type="Pfam" id="PF22742">
    <property type="entry name" value="PspAB"/>
    <property type="match status" value="1"/>
</dbReference>
<dbReference type="AlphaFoldDB" id="A0A7G9Y6D3"/>
<accession>A0A7G9Y6D3</accession>
<evidence type="ECO:0000313" key="4">
    <source>
        <dbReference type="EMBL" id="QNO50327.1"/>
    </source>
</evidence>
<name>A0A7G9Y6D3_9EURY</name>
<evidence type="ECO:0000313" key="2">
    <source>
        <dbReference type="EMBL" id="QNO43608.1"/>
    </source>
</evidence>
<reference evidence="1" key="1">
    <citation type="submission" date="2020-06" db="EMBL/GenBank/DDBJ databases">
        <title>Unique genomic features of the anaerobic methanotrophic archaea.</title>
        <authorList>
            <person name="Chadwick G.L."/>
            <person name="Skennerton C.T."/>
            <person name="Laso-Perez R."/>
            <person name="Leu A.O."/>
            <person name="Speth D.R."/>
            <person name="Yu H."/>
            <person name="Morgan-Lang C."/>
            <person name="Hatzenpichler R."/>
            <person name="Goudeau D."/>
            <person name="Malmstrom R."/>
            <person name="Brazelton W.J."/>
            <person name="Woyke T."/>
            <person name="Hallam S.J."/>
            <person name="Tyson G.W."/>
            <person name="Wegener G."/>
            <person name="Boetius A."/>
            <person name="Orphan V."/>
        </authorList>
    </citation>
    <scope>NUCLEOTIDE SEQUENCE</scope>
</reference>
<dbReference type="InterPro" id="IPR054383">
    <property type="entry name" value="PspAB-like"/>
</dbReference>
<dbReference type="EMBL" id="MT630845">
    <property type="protein sequence ID" value="QNO43567.1"/>
    <property type="molecule type" value="Genomic_DNA"/>
</dbReference>
<evidence type="ECO:0000313" key="3">
    <source>
        <dbReference type="EMBL" id="QNO44692.1"/>
    </source>
</evidence>
<protein>
    <submittedName>
        <fullName evidence="1">Uncharacterized protein</fullName>
    </submittedName>
</protein>
<dbReference type="EMBL" id="MT631425">
    <property type="protein sequence ID" value="QNO50327.1"/>
    <property type="molecule type" value="Genomic_DNA"/>
</dbReference>
<dbReference type="EMBL" id="MT631000">
    <property type="protein sequence ID" value="QNO44692.1"/>
    <property type="molecule type" value="Genomic_DNA"/>
</dbReference>
<organism evidence="1">
    <name type="scientific">Candidatus Methanogaster sp. ANME-2c ERB4</name>
    <dbReference type="NCBI Taxonomy" id="2759911"/>
    <lineage>
        <taxon>Archaea</taxon>
        <taxon>Methanobacteriati</taxon>
        <taxon>Methanobacteriota</taxon>
        <taxon>Stenosarchaea group</taxon>
        <taxon>Methanomicrobia</taxon>
        <taxon>Methanosarcinales</taxon>
        <taxon>ANME-2 cluster</taxon>
        <taxon>Candidatus Methanogasteraceae</taxon>
        <taxon>Candidatus Methanogaster</taxon>
    </lineage>
</organism>
<proteinExistence type="predicted"/>
<dbReference type="EMBL" id="MT630847">
    <property type="protein sequence ID" value="QNO43608.1"/>
    <property type="molecule type" value="Genomic_DNA"/>
</dbReference>
<gene>
    <name evidence="1" type="ORF">HMEJMANM_00036</name>
    <name evidence="4" type="ORF">KDBBBFAD_00003</name>
    <name evidence="2" type="ORF">LAPIAFBC_00015</name>
    <name evidence="3" type="ORF">NOLKAICN_00002</name>
</gene>
<sequence length="183" mass="21042">MKLFDALLGRTKLKKPKIEALFALSTAYISLEALGFKPGGVSGICFKPVESSRFSELESNLRELLQLSASETGTTCQFKTDEYNYNWIILSDEDFEDLVTTTHLISETVIEHDFEERLLCSIFTFGDVYLIYSYKEGSFYPFAPLADRKRDGNLEFRLRSAMEGELPIEKELEKWHPLWGIPF</sequence>
<evidence type="ECO:0000313" key="1">
    <source>
        <dbReference type="EMBL" id="QNO43567.1"/>
    </source>
</evidence>